<dbReference type="PANTHER" id="PTHR15435:SF2">
    <property type="entry name" value="KICSTOR COMPLEX PROTEIN KAPTIN"/>
    <property type="match status" value="1"/>
</dbReference>
<keyword evidence="2" id="KW-1185">Reference proteome</keyword>
<reference evidence="1" key="2">
    <citation type="submission" date="2025-09" db="UniProtKB">
        <authorList>
            <consortium name="Ensembl"/>
        </authorList>
    </citation>
    <scope>IDENTIFICATION</scope>
</reference>
<dbReference type="GO" id="GO:1904262">
    <property type="term" value="P:negative regulation of TORC1 signaling"/>
    <property type="evidence" value="ECO:0007669"/>
    <property type="project" value="TreeGrafter"/>
</dbReference>
<reference evidence="1" key="1">
    <citation type="submission" date="2025-08" db="UniProtKB">
        <authorList>
            <consortium name="Ensembl"/>
        </authorList>
    </citation>
    <scope>IDENTIFICATION</scope>
</reference>
<dbReference type="GO" id="GO:0051015">
    <property type="term" value="F:actin filament binding"/>
    <property type="evidence" value="ECO:0007669"/>
    <property type="project" value="TreeGrafter"/>
</dbReference>
<sequence length="144" mass="16603">FAGEGRVRSEVCPFAEDSFSRFLCPRVTYVRTLLAREQELTLLTATLKGKVVCFRYQYLQQKIRPVAKEIVSTDAINKSPPNRGLVVGITSIKIFLNDSGDKATLFLNIYCDYKPWSEFNLEFIAHNCLNLELQFTPFQLYHKE</sequence>
<dbReference type="AlphaFoldDB" id="A0A8C7CZY8"/>
<evidence type="ECO:0000313" key="2">
    <source>
        <dbReference type="Proteomes" id="UP000694557"/>
    </source>
</evidence>
<dbReference type="GO" id="GO:0030027">
    <property type="term" value="C:lamellipodium"/>
    <property type="evidence" value="ECO:0007669"/>
    <property type="project" value="TreeGrafter"/>
</dbReference>
<evidence type="ECO:0000313" key="1">
    <source>
        <dbReference type="Ensembl" id="ENSOKIP00005012548.1"/>
    </source>
</evidence>
<dbReference type="GO" id="GO:0015629">
    <property type="term" value="C:actin cytoskeleton"/>
    <property type="evidence" value="ECO:0007669"/>
    <property type="project" value="InterPro"/>
</dbReference>
<proteinExistence type="predicted"/>
<dbReference type="GeneTree" id="ENSGT00390000002548"/>
<dbReference type="GO" id="GO:0140007">
    <property type="term" value="C:KICSTOR complex"/>
    <property type="evidence" value="ECO:0007669"/>
    <property type="project" value="TreeGrafter"/>
</dbReference>
<dbReference type="InterPro" id="IPR029982">
    <property type="entry name" value="Kptn"/>
</dbReference>
<dbReference type="PANTHER" id="PTHR15435">
    <property type="entry name" value="KICSTOR COMPLEX PROTEIN KAPTIN"/>
    <property type="match status" value="1"/>
</dbReference>
<dbReference type="GO" id="GO:0007015">
    <property type="term" value="P:actin filament organization"/>
    <property type="evidence" value="ECO:0007669"/>
    <property type="project" value="InterPro"/>
</dbReference>
<name>A0A8C7CZY8_ONCKI</name>
<dbReference type="Proteomes" id="UP000694557">
    <property type="component" value="Unassembled WGS sequence"/>
</dbReference>
<accession>A0A8C7CZY8</accession>
<dbReference type="GO" id="GO:0034198">
    <property type="term" value="P:cellular response to amino acid starvation"/>
    <property type="evidence" value="ECO:0007669"/>
    <property type="project" value="TreeGrafter"/>
</dbReference>
<dbReference type="Ensembl" id="ENSOKIT00005013383.1">
    <property type="protein sequence ID" value="ENSOKIP00005012548.1"/>
    <property type="gene ID" value="ENSOKIG00005005637.1"/>
</dbReference>
<protein>
    <submittedName>
        <fullName evidence="1">Uncharacterized protein</fullName>
    </submittedName>
</protein>
<organism evidence="1 2">
    <name type="scientific">Oncorhynchus kisutch</name>
    <name type="common">Coho salmon</name>
    <name type="synonym">Salmo kisutch</name>
    <dbReference type="NCBI Taxonomy" id="8019"/>
    <lineage>
        <taxon>Eukaryota</taxon>
        <taxon>Metazoa</taxon>
        <taxon>Chordata</taxon>
        <taxon>Craniata</taxon>
        <taxon>Vertebrata</taxon>
        <taxon>Euteleostomi</taxon>
        <taxon>Actinopterygii</taxon>
        <taxon>Neopterygii</taxon>
        <taxon>Teleostei</taxon>
        <taxon>Protacanthopterygii</taxon>
        <taxon>Salmoniformes</taxon>
        <taxon>Salmonidae</taxon>
        <taxon>Salmoninae</taxon>
        <taxon>Oncorhynchus</taxon>
    </lineage>
</organism>